<organism evidence="1 2">
    <name type="scientific">Prevotella heparinolytica</name>
    <dbReference type="NCBI Taxonomy" id="28113"/>
    <lineage>
        <taxon>Bacteria</taxon>
        <taxon>Pseudomonadati</taxon>
        <taxon>Bacteroidota</taxon>
        <taxon>Bacteroidia</taxon>
        <taxon>Bacteroidales</taxon>
        <taxon>Bacteroidaceae</taxon>
        <taxon>Bacteroides</taxon>
    </lineage>
</organism>
<proteinExistence type="predicted"/>
<evidence type="ECO:0000313" key="2">
    <source>
        <dbReference type="Proteomes" id="UP000295600"/>
    </source>
</evidence>
<reference evidence="1 2" key="1">
    <citation type="submission" date="2019-03" db="EMBL/GenBank/DDBJ databases">
        <title>Genomic Encyclopedia of Type Strains, Phase IV (KMG-IV): sequencing the most valuable type-strain genomes for metagenomic binning, comparative biology and taxonomic classification.</title>
        <authorList>
            <person name="Goeker M."/>
        </authorList>
    </citation>
    <scope>NUCLEOTIDE SEQUENCE [LARGE SCALE GENOMIC DNA]</scope>
    <source>
        <strain evidence="1 2">DSM 23917</strain>
    </source>
</reference>
<dbReference type="RefSeq" id="WP_106040734.1">
    <property type="nucleotide sequence ID" value="NZ_CAUSQV010000057.1"/>
</dbReference>
<gene>
    <name evidence="1" type="ORF">EV202_11254</name>
</gene>
<protein>
    <submittedName>
        <fullName evidence="1">Uncharacterized protein</fullName>
    </submittedName>
</protein>
<comment type="caution">
    <text evidence="1">The sequence shown here is derived from an EMBL/GenBank/DDBJ whole genome shotgun (WGS) entry which is preliminary data.</text>
</comment>
<dbReference type="AlphaFoldDB" id="A0A4R2LJ08"/>
<name>A0A4R2LJ08_9BACE</name>
<dbReference type="Proteomes" id="UP000295600">
    <property type="component" value="Unassembled WGS sequence"/>
</dbReference>
<evidence type="ECO:0000313" key="1">
    <source>
        <dbReference type="EMBL" id="TCO91640.1"/>
    </source>
</evidence>
<sequence>MAKANIKSEKITPFGGIYYASKAFYALSLDKVINGTLGVRSSTYNGYQWDERVRLRPSQQ</sequence>
<dbReference type="EMBL" id="SLXB01000012">
    <property type="protein sequence ID" value="TCO91640.1"/>
    <property type="molecule type" value="Genomic_DNA"/>
</dbReference>
<accession>A0A4R2LJ08</accession>